<name>A0A2S0RGZ9_9FLAO</name>
<proteinExistence type="predicted"/>
<keyword evidence="1" id="KW-0812">Transmembrane</keyword>
<evidence type="ECO:0000256" key="1">
    <source>
        <dbReference type="SAM" id="Phobius"/>
    </source>
</evidence>
<organism evidence="2 3">
    <name type="scientific">Flavobacterium magnum</name>
    <dbReference type="NCBI Taxonomy" id="2162713"/>
    <lineage>
        <taxon>Bacteria</taxon>
        <taxon>Pseudomonadati</taxon>
        <taxon>Bacteroidota</taxon>
        <taxon>Flavobacteriia</taxon>
        <taxon>Flavobacteriales</taxon>
        <taxon>Flavobacteriaceae</taxon>
        <taxon>Flavobacterium</taxon>
    </lineage>
</organism>
<keyword evidence="1" id="KW-0472">Membrane</keyword>
<gene>
    <name evidence="2" type="ORF">HYN48_13550</name>
</gene>
<feature type="transmembrane region" description="Helical" evidence="1">
    <location>
        <begin position="51"/>
        <end position="76"/>
    </location>
</feature>
<dbReference type="AlphaFoldDB" id="A0A2S0RGZ9"/>
<evidence type="ECO:0000313" key="3">
    <source>
        <dbReference type="Proteomes" id="UP000244193"/>
    </source>
</evidence>
<dbReference type="EMBL" id="CP028811">
    <property type="protein sequence ID" value="AWA31023.1"/>
    <property type="molecule type" value="Genomic_DNA"/>
</dbReference>
<dbReference type="Proteomes" id="UP000244193">
    <property type="component" value="Chromosome"/>
</dbReference>
<protein>
    <submittedName>
        <fullName evidence="2">Uncharacterized protein</fullName>
    </submittedName>
</protein>
<keyword evidence="1" id="KW-1133">Transmembrane helix</keyword>
<dbReference type="KEGG" id="fmg:HYN48_13550"/>
<evidence type="ECO:0000313" key="2">
    <source>
        <dbReference type="EMBL" id="AWA31023.1"/>
    </source>
</evidence>
<reference evidence="2 3" key="1">
    <citation type="submission" date="2018-04" db="EMBL/GenBank/DDBJ databases">
        <title>Genome sequencing of Flavobacterium sp. HYN0048.</title>
        <authorList>
            <person name="Yi H."/>
            <person name="Baek C."/>
        </authorList>
    </citation>
    <scope>NUCLEOTIDE SEQUENCE [LARGE SCALE GENOMIC DNA]</scope>
    <source>
        <strain evidence="2 3">HYN0048</strain>
    </source>
</reference>
<keyword evidence="3" id="KW-1185">Reference proteome</keyword>
<dbReference type="RefSeq" id="WP_108372594.1">
    <property type="nucleotide sequence ID" value="NZ_CP028811.1"/>
</dbReference>
<accession>A0A2S0RGZ9</accession>
<dbReference type="OrthoDB" id="1454250at2"/>
<sequence>MTNDEFLNVAKIKLFDNVFNISMSVFALCFSIFLQIKFFEAVTLEILQKHYFGIVVMYIMISSLLIFMLYALYIIVKPFKIQYVENNSTENQNSELIKEIYNFLKAKDFECQENVIQFTFKKNFWSYKHRFYFLVQDNSIGIYIKVIDSNPEGGFLDFGARLRLQKKIINLIKH</sequence>
<feature type="transmembrane region" description="Helical" evidence="1">
    <location>
        <begin position="20"/>
        <end position="39"/>
    </location>
</feature>